<gene>
    <name evidence="5" type="ORF">P2G67_05435</name>
</gene>
<dbReference type="InterPro" id="IPR029061">
    <property type="entry name" value="THDP-binding"/>
</dbReference>
<dbReference type="InterPro" id="IPR009014">
    <property type="entry name" value="Transketo_C/PFOR_II"/>
</dbReference>
<name>A0ABT5YKL5_9PROT</name>
<dbReference type="InterPro" id="IPR019752">
    <property type="entry name" value="Pyrv/ketoisovalerate_OxRed_cat"/>
</dbReference>
<dbReference type="SUPFAM" id="SSF52922">
    <property type="entry name" value="TK C-terminal domain-like"/>
    <property type="match status" value="1"/>
</dbReference>
<dbReference type="EMBL" id="JARHUD010000003">
    <property type="protein sequence ID" value="MDF2095412.1"/>
    <property type="molecule type" value="Genomic_DNA"/>
</dbReference>
<dbReference type="Pfam" id="PF17147">
    <property type="entry name" value="PFOR_II"/>
    <property type="match status" value="1"/>
</dbReference>
<dbReference type="Proteomes" id="UP001215503">
    <property type="component" value="Unassembled WGS sequence"/>
</dbReference>
<evidence type="ECO:0000259" key="4">
    <source>
        <dbReference type="Pfam" id="PF17147"/>
    </source>
</evidence>
<dbReference type="Gene3D" id="3.40.920.10">
    <property type="entry name" value="Pyruvate-ferredoxin oxidoreductase, PFOR, domain III"/>
    <property type="match status" value="1"/>
</dbReference>
<dbReference type="InterPro" id="IPR002880">
    <property type="entry name" value="Pyrv_Fd/Flavodoxin_OxRdtase_N"/>
</dbReference>
<dbReference type="Gene3D" id="3.40.50.970">
    <property type="match status" value="1"/>
</dbReference>
<dbReference type="InterPro" id="IPR033412">
    <property type="entry name" value="PFOR_II"/>
</dbReference>
<dbReference type="InterPro" id="IPR002869">
    <property type="entry name" value="Pyrv_flavodox_OxRed_cen"/>
</dbReference>
<feature type="domain" description="Pyruvate flavodoxin/ferredoxin oxidoreductase pyrimidine binding" evidence="3">
    <location>
        <begin position="266"/>
        <end position="475"/>
    </location>
</feature>
<keyword evidence="1" id="KW-0560">Oxidoreductase</keyword>
<protein>
    <submittedName>
        <fullName evidence="5">2-oxoacid:acceptor oxidoreductase subunit alpha</fullName>
    </submittedName>
</protein>
<dbReference type="SUPFAM" id="SSF52518">
    <property type="entry name" value="Thiamin diphosphate-binding fold (THDP-binding)"/>
    <property type="match status" value="1"/>
</dbReference>
<comment type="caution">
    <text evidence="5">The sequence shown here is derived from an EMBL/GenBank/DDBJ whole genome shotgun (WGS) entry which is preliminary data.</text>
</comment>
<dbReference type="Pfam" id="PF01855">
    <property type="entry name" value="POR_N"/>
    <property type="match status" value="1"/>
</dbReference>
<dbReference type="Gene3D" id="3.40.50.920">
    <property type="match status" value="1"/>
</dbReference>
<dbReference type="SUPFAM" id="SSF53323">
    <property type="entry name" value="Pyruvate-ferredoxin oxidoreductase, PFOR, domain III"/>
    <property type="match status" value="1"/>
</dbReference>
<evidence type="ECO:0000259" key="3">
    <source>
        <dbReference type="Pfam" id="PF01855"/>
    </source>
</evidence>
<dbReference type="Pfam" id="PF01558">
    <property type="entry name" value="POR"/>
    <property type="match status" value="1"/>
</dbReference>
<dbReference type="RefSeq" id="WP_275820819.1">
    <property type="nucleotide sequence ID" value="NZ_JARHUD010000003.1"/>
</dbReference>
<dbReference type="NCBIfam" id="TIGR03710">
    <property type="entry name" value="OAFO_sf"/>
    <property type="match status" value="1"/>
</dbReference>
<dbReference type="CDD" id="cd07034">
    <property type="entry name" value="TPP_PYR_PFOR_IOR-alpha_like"/>
    <property type="match status" value="1"/>
</dbReference>
<dbReference type="InterPro" id="IPR022367">
    <property type="entry name" value="2-oxoacid/accept_OxRdtase_asu"/>
</dbReference>
<dbReference type="InterPro" id="IPR050722">
    <property type="entry name" value="Pyruvate:ferred/Flavod_OxRd"/>
</dbReference>
<evidence type="ECO:0000313" key="6">
    <source>
        <dbReference type="Proteomes" id="UP001215503"/>
    </source>
</evidence>
<sequence>MEGSGPIVPSRREVESAVVRFAGDSGDGMQVTGSQFTLATALAGNDLATFPDFPAEIRAPVGTTFGVSAFQIQFGAREVRTAGDEVEVLVAMNPAALKVNLAEVRRGGLIILDSDAFTKRNLTKAGYEVDPRADGSLEPWRLLEIDMTQQTERAVAGLGLSKKEAHRCKNFWALGLVYWLFARERQATVDWLEKRFGKRPELVAANRAALDAGHAWGETAELPSEISAWSVPSARLAPGVYRNVTGSQALSWGLLAGAQKAGLGLTFCGYPITPASVLLHSLASLKSFGVVTFQAEDEIAAICAAIGAGYAGSLGVTASSGPGVALKTEALGLAIAAELPLIVVNAQRGGPSTGLPTKTEQSDLFQAVWGRNGDAPLAVISARSAADCFEVAIEAARIATTWMTPVILLTDGYLQNASEPWRVPNMADFADFPVQFHTQAPAEGESFQPYGRDPDSLARAWVRPGTPGLEHRIGGLERDALSGNISYDPDNHQVMTETRAAKIARIAKSYPPLALERGPEEGGDLLVVGWGSTWGPIGRAVSNMNEAGLAVGHLHLRHIWPLPEDLGDVLKRWRRVAVAEMNGGQLATLLRATYLVDAVPVTKVSGRPFKVAELEARLTALMKD</sequence>
<dbReference type="PANTHER" id="PTHR32154">
    <property type="entry name" value="PYRUVATE-FLAVODOXIN OXIDOREDUCTASE-RELATED"/>
    <property type="match status" value="1"/>
</dbReference>
<feature type="domain" description="Pyruvate:ferredoxin oxidoreductase core" evidence="4">
    <location>
        <begin position="524"/>
        <end position="593"/>
    </location>
</feature>
<proteinExistence type="predicted"/>
<reference evidence="5 6" key="1">
    <citation type="submission" date="2023-03" db="EMBL/GenBank/DDBJ databases">
        <title>Fodinicurvata sp. CAU 1616 isolated from sea sendiment.</title>
        <authorList>
            <person name="Kim W."/>
        </authorList>
    </citation>
    <scope>NUCLEOTIDE SEQUENCE [LARGE SCALE GENOMIC DNA]</scope>
    <source>
        <strain evidence="5 6">CAU 1616</strain>
    </source>
</reference>
<evidence type="ECO:0000259" key="2">
    <source>
        <dbReference type="Pfam" id="PF01558"/>
    </source>
</evidence>
<keyword evidence="6" id="KW-1185">Reference proteome</keyword>
<feature type="domain" description="Pyruvate/ketoisovalerate oxidoreductase catalytic" evidence="2">
    <location>
        <begin position="26"/>
        <end position="214"/>
    </location>
</feature>
<evidence type="ECO:0000256" key="1">
    <source>
        <dbReference type="ARBA" id="ARBA00023002"/>
    </source>
</evidence>
<accession>A0ABT5YKL5</accession>
<dbReference type="PANTHER" id="PTHR32154:SF20">
    <property type="entry name" value="2-OXOGLUTARATE OXIDOREDUCTASE SUBUNIT KORA"/>
    <property type="match status" value="1"/>
</dbReference>
<organism evidence="5 6">
    <name type="scientific">Aquibaculum arenosum</name>
    <dbReference type="NCBI Taxonomy" id="3032591"/>
    <lineage>
        <taxon>Bacteria</taxon>
        <taxon>Pseudomonadati</taxon>
        <taxon>Pseudomonadota</taxon>
        <taxon>Alphaproteobacteria</taxon>
        <taxon>Rhodospirillales</taxon>
        <taxon>Rhodovibrionaceae</taxon>
        <taxon>Aquibaculum</taxon>
    </lineage>
</organism>
<evidence type="ECO:0000313" key="5">
    <source>
        <dbReference type="EMBL" id="MDF2095412.1"/>
    </source>
</evidence>